<name>A0A5P9P8X4_9EURY</name>
<dbReference type="RefSeq" id="WP_152944107.1">
    <property type="nucleotide sequence ID" value="NZ_CP045489.1"/>
</dbReference>
<organism evidence="2 3">
    <name type="scientific">Natronorubrum aibiense</name>
    <dbReference type="NCBI Taxonomy" id="348826"/>
    <lineage>
        <taxon>Archaea</taxon>
        <taxon>Methanobacteriati</taxon>
        <taxon>Methanobacteriota</taxon>
        <taxon>Stenosarchaea group</taxon>
        <taxon>Halobacteria</taxon>
        <taxon>Halobacteriales</taxon>
        <taxon>Natrialbaceae</taxon>
        <taxon>Natronorubrum</taxon>
    </lineage>
</organism>
<dbReference type="EMBL" id="CP045489">
    <property type="protein sequence ID" value="QFU84573.1"/>
    <property type="molecule type" value="Genomic_DNA"/>
</dbReference>
<evidence type="ECO:0000313" key="3">
    <source>
        <dbReference type="Proteomes" id="UP000326170"/>
    </source>
</evidence>
<dbReference type="AlphaFoldDB" id="A0A5P9P8X4"/>
<dbReference type="GeneID" id="68271563"/>
<feature type="region of interest" description="Disordered" evidence="1">
    <location>
        <begin position="99"/>
        <end position="118"/>
    </location>
</feature>
<keyword evidence="3" id="KW-1185">Reference proteome</keyword>
<evidence type="ECO:0000313" key="2">
    <source>
        <dbReference type="EMBL" id="QFU84573.1"/>
    </source>
</evidence>
<dbReference type="Proteomes" id="UP000326170">
    <property type="component" value="Plasmid unnamed1"/>
</dbReference>
<dbReference type="KEGG" id="nas:GCU68_17565"/>
<sequence length="118" mass="13120">MDCPACDSPVTLEVGPEQPPSTSLPDALLAAEEDECIEITRNCWTCGWHEDRQIRVESIEATEGDEAAVERAMLLDEITDELSTIDSLATLKDTLAEVRRQRRLEPTTTETDRDTTGE</sequence>
<feature type="region of interest" description="Disordered" evidence="1">
    <location>
        <begin position="1"/>
        <end position="24"/>
    </location>
</feature>
<dbReference type="InterPro" id="IPR058418">
    <property type="entry name" value="DUF8105"/>
</dbReference>
<proteinExistence type="predicted"/>
<geneLocation type="plasmid" evidence="2 3">
    <name>unnamed1</name>
</geneLocation>
<evidence type="ECO:0008006" key="4">
    <source>
        <dbReference type="Google" id="ProtNLM"/>
    </source>
</evidence>
<reference evidence="2 3" key="1">
    <citation type="journal article" date="2007" name="Int. J. Syst. Evol. Microbiol.">
        <title>Natronorubrum sulfidifaciens sp. nov., an extremely haloalkaliphilic archaeon isolated from Aiding salt lake in Xin-Jiang, China.</title>
        <authorList>
            <person name="Cui H.L."/>
            <person name="Tohty D."/>
            <person name="Liu H.C."/>
            <person name="Liu S.J."/>
            <person name="Oren A."/>
            <person name="Zhou P.J."/>
        </authorList>
    </citation>
    <scope>NUCLEOTIDE SEQUENCE [LARGE SCALE GENOMIC DNA]</scope>
    <source>
        <strain evidence="2 3">7-3</strain>
        <plasmid evidence="2">unnamed1</plasmid>
    </source>
</reference>
<protein>
    <recommendedName>
        <fullName evidence="4">Small CPxCG-related zinc finger protein</fullName>
    </recommendedName>
</protein>
<keyword evidence="2" id="KW-0614">Plasmid</keyword>
<dbReference type="Pfam" id="PF26407">
    <property type="entry name" value="DUF8105"/>
    <property type="match status" value="1"/>
</dbReference>
<accession>A0A5P9P8X4</accession>
<gene>
    <name evidence="2" type="ORF">GCU68_17565</name>
</gene>
<evidence type="ECO:0000256" key="1">
    <source>
        <dbReference type="SAM" id="MobiDB-lite"/>
    </source>
</evidence>